<reference evidence="10" key="2">
    <citation type="journal article" date="2024" name="Plant">
        <title>Genomic evolution and insights into agronomic trait innovations of Sesamum species.</title>
        <authorList>
            <person name="Miao H."/>
            <person name="Wang L."/>
            <person name="Qu L."/>
            <person name="Liu H."/>
            <person name="Sun Y."/>
            <person name="Le M."/>
            <person name="Wang Q."/>
            <person name="Wei S."/>
            <person name="Zheng Y."/>
            <person name="Lin W."/>
            <person name="Duan Y."/>
            <person name="Cao H."/>
            <person name="Xiong S."/>
            <person name="Wang X."/>
            <person name="Wei L."/>
            <person name="Li C."/>
            <person name="Ma Q."/>
            <person name="Ju M."/>
            <person name="Zhao R."/>
            <person name="Li G."/>
            <person name="Mu C."/>
            <person name="Tian Q."/>
            <person name="Mei H."/>
            <person name="Zhang T."/>
            <person name="Gao T."/>
            <person name="Zhang H."/>
        </authorList>
    </citation>
    <scope>NUCLEOTIDE SEQUENCE</scope>
    <source>
        <strain evidence="10">G02</strain>
    </source>
</reference>
<organism evidence="10">
    <name type="scientific">Sesamum radiatum</name>
    <name type="common">Black benniseed</name>
    <dbReference type="NCBI Taxonomy" id="300843"/>
    <lineage>
        <taxon>Eukaryota</taxon>
        <taxon>Viridiplantae</taxon>
        <taxon>Streptophyta</taxon>
        <taxon>Embryophyta</taxon>
        <taxon>Tracheophyta</taxon>
        <taxon>Spermatophyta</taxon>
        <taxon>Magnoliopsida</taxon>
        <taxon>eudicotyledons</taxon>
        <taxon>Gunneridae</taxon>
        <taxon>Pentapetalae</taxon>
        <taxon>asterids</taxon>
        <taxon>lamiids</taxon>
        <taxon>Lamiales</taxon>
        <taxon>Pedaliaceae</taxon>
        <taxon>Sesamum</taxon>
    </lineage>
</organism>
<evidence type="ECO:0000259" key="9">
    <source>
        <dbReference type="PROSITE" id="PS51370"/>
    </source>
</evidence>
<evidence type="ECO:0000313" key="10">
    <source>
        <dbReference type="EMBL" id="KAL0296771.1"/>
    </source>
</evidence>
<dbReference type="InterPro" id="IPR017887">
    <property type="entry name" value="TF_TCP_subgr"/>
</dbReference>
<dbReference type="InterPro" id="IPR005333">
    <property type="entry name" value="Transcription_factor_TCP"/>
</dbReference>
<dbReference type="AlphaFoldDB" id="A0AAW2JTC3"/>
<dbReference type="PANTHER" id="PTHR31072">
    <property type="entry name" value="TRANSCRIPTION FACTOR TCP4-RELATED"/>
    <property type="match status" value="1"/>
</dbReference>
<dbReference type="PROSITE" id="PS51369">
    <property type="entry name" value="TCP"/>
    <property type="match status" value="1"/>
</dbReference>
<protein>
    <submittedName>
        <fullName evidence="10">Transcription factor TCP12</fullName>
    </submittedName>
</protein>
<dbReference type="GO" id="GO:0003700">
    <property type="term" value="F:DNA-binding transcription factor activity"/>
    <property type="evidence" value="ECO:0007669"/>
    <property type="project" value="InterPro"/>
</dbReference>
<dbReference type="EMBL" id="JACGWJ010000032">
    <property type="protein sequence ID" value="KAL0296771.1"/>
    <property type="molecule type" value="Genomic_DNA"/>
</dbReference>
<keyword evidence="5" id="KW-0804">Transcription</keyword>
<dbReference type="GO" id="GO:0005634">
    <property type="term" value="C:nucleus"/>
    <property type="evidence" value="ECO:0007669"/>
    <property type="project" value="UniProtKB-SubCell"/>
</dbReference>
<feature type="compositionally biased region" description="Polar residues" evidence="7">
    <location>
        <begin position="18"/>
        <end position="29"/>
    </location>
</feature>
<reference evidence="10" key="1">
    <citation type="submission" date="2020-06" db="EMBL/GenBank/DDBJ databases">
        <authorList>
            <person name="Li T."/>
            <person name="Hu X."/>
            <person name="Zhang T."/>
            <person name="Song X."/>
            <person name="Zhang H."/>
            <person name="Dai N."/>
            <person name="Sheng W."/>
            <person name="Hou X."/>
            <person name="Wei L."/>
        </authorList>
    </citation>
    <scope>NUCLEOTIDE SEQUENCE</scope>
    <source>
        <strain evidence="10">G02</strain>
        <tissue evidence="10">Leaf</tissue>
    </source>
</reference>
<evidence type="ECO:0000256" key="7">
    <source>
        <dbReference type="SAM" id="MobiDB-lite"/>
    </source>
</evidence>
<evidence type="ECO:0000256" key="4">
    <source>
        <dbReference type="ARBA" id="ARBA00023125"/>
    </source>
</evidence>
<comment type="caution">
    <text evidence="10">The sequence shown here is derived from an EMBL/GenBank/DDBJ whole genome shotgun (WGS) entry which is preliminary data.</text>
</comment>
<evidence type="ECO:0000256" key="3">
    <source>
        <dbReference type="ARBA" id="ARBA00023015"/>
    </source>
</evidence>
<evidence type="ECO:0000259" key="8">
    <source>
        <dbReference type="PROSITE" id="PS51369"/>
    </source>
</evidence>
<proteinExistence type="predicted"/>
<gene>
    <name evidence="10" type="ORF">Sradi_6729200</name>
</gene>
<dbReference type="InterPro" id="IPR017888">
    <property type="entry name" value="CYC/TB1_R_domain"/>
</dbReference>
<feature type="compositionally biased region" description="Basic and acidic residues" evidence="7">
    <location>
        <begin position="85"/>
        <end position="95"/>
    </location>
</feature>
<dbReference type="GO" id="GO:0043565">
    <property type="term" value="F:sequence-specific DNA binding"/>
    <property type="evidence" value="ECO:0007669"/>
    <property type="project" value="TreeGrafter"/>
</dbReference>
<comment type="subcellular location">
    <subcellularLocation>
        <location evidence="1">Nucleus</location>
    </subcellularLocation>
</comment>
<evidence type="ECO:0000256" key="2">
    <source>
        <dbReference type="ARBA" id="ARBA00022473"/>
    </source>
</evidence>
<sequence length="417" mass="46738">MFPSPNGDNPFESLFKPPSNSCTDQNPNPKQDDPNSFLFNFPSPFFDEDELPLNKILLQSQLMMAGKNTDPSKKEPTKFSIGASKPDEKQAEKQMPRGMVAPSRRRNLGAIPRRRTGKKDRHSKICTAQGIRDRRMRLSLQVARKFFDLQDLLGYDKASKTIEWLFTKSKKAIKELAKDHPHASFNFSTSDAKSESFLSECEVVSGIEENYSNEVKDSTIALPVESVVPLCINRDDEGKPHTQAFKPNMRESREKARARARCRTREKMMVKGIEFSGKWCGSNPTVHVDNLEKLGSSNSPFEGVDQESNSQNKEVRVSPYEAHHVDSCNLLEQQLSDVGAIDKFLASSSSSMSCPMICDYQASAGYTDTNSNIIGFSGNWDVLNYNERTSSLHYAVTNQVSLAGNPNSIYLPGTDYY</sequence>
<keyword evidence="4" id="KW-0238">DNA-binding</keyword>
<feature type="compositionally biased region" description="Polar residues" evidence="7">
    <location>
        <begin position="295"/>
        <end position="312"/>
    </location>
</feature>
<feature type="region of interest" description="Disordered" evidence="7">
    <location>
        <begin position="292"/>
        <end position="314"/>
    </location>
</feature>
<dbReference type="GO" id="GO:2000032">
    <property type="term" value="P:regulation of secondary shoot formation"/>
    <property type="evidence" value="ECO:0007669"/>
    <property type="project" value="TreeGrafter"/>
</dbReference>
<dbReference type="PROSITE" id="PS51370">
    <property type="entry name" value="R"/>
    <property type="match status" value="1"/>
</dbReference>
<feature type="domain" description="R" evidence="9">
    <location>
        <begin position="250"/>
        <end position="267"/>
    </location>
</feature>
<keyword evidence="2" id="KW-0217">Developmental protein</keyword>
<keyword evidence="3" id="KW-0805">Transcription regulation</keyword>
<dbReference type="PANTHER" id="PTHR31072:SF227">
    <property type="entry name" value="TRANSCRIPTION FACTOR TCP12-LIKE"/>
    <property type="match status" value="1"/>
</dbReference>
<feature type="region of interest" description="Disordered" evidence="7">
    <location>
        <begin position="66"/>
        <end position="97"/>
    </location>
</feature>
<name>A0AAW2JTC3_SESRA</name>
<accession>A0AAW2JTC3</accession>
<feature type="region of interest" description="Disordered" evidence="7">
    <location>
        <begin position="1"/>
        <end position="41"/>
    </location>
</feature>
<evidence type="ECO:0000256" key="5">
    <source>
        <dbReference type="ARBA" id="ARBA00023163"/>
    </source>
</evidence>
<dbReference type="Pfam" id="PF03634">
    <property type="entry name" value="TCP"/>
    <property type="match status" value="1"/>
</dbReference>
<evidence type="ECO:0000256" key="6">
    <source>
        <dbReference type="ARBA" id="ARBA00023242"/>
    </source>
</evidence>
<keyword evidence="6" id="KW-0539">Nucleus</keyword>
<feature type="domain" description="TCP" evidence="8">
    <location>
        <begin position="118"/>
        <end position="176"/>
    </location>
</feature>
<evidence type="ECO:0000256" key="1">
    <source>
        <dbReference type="ARBA" id="ARBA00004123"/>
    </source>
</evidence>